<gene>
    <name evidence="1" type="ORF">S01H1_80365</name>
</gene>
<dbReference type="AlphaFoldDB" id="X0YEQ4"/>
<feature type="non-terminal residue" evidence="1">
    <location>
        <position position="1"/>
    </location>
</feature>
<dbReference type="EMBL" id="BARS01054264">
    <property type="protein sequence ID" value="GAG47163.1"/>
    <property type="molecule type" value="Genomic_DNA"/>
</dbReference>
<accession>X0YEQ4</accession>
<reference evidence="1" key="1">
    <citation type="journal article" date="2014" name="Front. Microbiol.">
        <title>High frequency of phylogenetically diverse reductive dehalogenase-homologous genes in deep subseafloor sedimentary metagenomes.</title>
        <authorList>
            <person name="Kawai M."/>
            <person name="Futagami T."/>
            <person name="Toyoda A."/>
            <person name="Takaki Y."/>
            <person name="Nishi S."/>
            <person name="Hori S."/>
            <person name="Arai W."/>
            <person name="Tsubouchi T."/>
            <person name="Morono Y."/>
            <person name="Uchiyama I."/>
            <person name="Ito T."/>
            <person name="Fujiyama A."/>
            <person name="Inagaki F."/>
            <person name="Takami H."/>
        </authorList>
    </citation>
    <scope>NUCLEOTIDE SEQUENCE</scope>
    <source>
        <strain evidence="1">Expedition CK06-06</strain>
    </source>
</reference>
<organism evidence="1">
    <name type="scientific">marine sediment metagenome</name>
    <dbReference type="NCBI Taxonomy" id="412755"/>
    <lineage>
        <taxon>unclassified sequences</taxon>
        <taxon>metagenomes</taxon>
        <taxon>ecological metagenomes</taxon>
    </lineage>
</organism>
<sequence length="52" mass="6091">QSNPIKANKMPIQTQYKPNQTQFQRQKMLLRLTINTRRESFAHYAVAGGEEK</sequence>
<evidence type="ECO:0000313" key="1">
    <source>
        <dbReference type="EMBL" id="GAG47163.1"/>
    </source>
</evidence>
<name>X0YEQ4_9ZZZZ</name>
<proteinExistence type="predicted"/>
<protein>
    <submittedName>
        <fullName evidence="1">Uncharacterized protein</fullName>
    </submittedName>
</protein>
<comment type="caution">
    <text evidence="1">The sequence shown here is derived from an EMBL/GenBank/DDBJ whole genome shotgun (WGS) entry which is preliminary data.</text>
</comment>